<dbReference type="EMBL" id="CP006879">
    <property type="protein sequence ID" value="AJD43710.1"/>
    <property type="molecule type" value="Genomic_DNA"/>
</dbReference>
<evidence type="ECO:0000313" key="2">
    <source>
        <dbReference type="EMBL" id="AJD43710.1"/>
    </source>
</evidence>
<name>A0A0B4XAB0_9HYPH</name>
<reference evidence="2 3" key="1">
    <citation type="submission" date="2013-11" db="EMBL/GenBank/DDBJ databases">
        <title>Complete genome sequence of Rhizobium gallicum bv. gallicum R602.</title>
        <authorList>
            <person name="Bustos P."/>
            <person name="Santamaria R.I."/>
            <person name="Lozano L."/>
            <person name="Acosta J.L."/>
            <person name="Ormeno-Orrillo E."/>
            <person name="Rogel M.A."/>
            <person name="Romero D."/>
            <person name="Cevallos M.A."/>
            <person name="Martinez-Romero E."/>
            <person name="Gonzalez V."/>
        </authorList>
    </citation>
    <scope>NUCLEOTIDE SEQUENCE [LARGE SCALE GENOMIC DNA]</scope>
    <source>
        <strain evidence="2 3">R602</strain>
        <plasmid evidence="2 3">pRgalR602b</plasmid>
    </source>
</reference>
<sequence>MADENNSDSTTDVVETDAPAKTAAPKKQRAPRRLKETAEAMVATSLAKLPRGRKKRSQQAGETKPTPVETQVAGRSTAKDVIRDTGRKRTAKQIERSAKAPLPAIDEMADLIQLEEENKGLRKTLADKLRAENADLRKRLGLD</sequence>
<protein>
    <submittedName>
        <fullName evidence="2">SyrB-like transcriptional regulator protein</fullName>
    </submittedName>
</protein>
<keyword evidence="2" id="KW-0614">Plasmid</keyword>
<accession>A0A0B4XAB0</accession>
<feature type="compositionally biased region" description="Basic and acidic residues" evidence="1">
    <location>
        <begin position="77"/>
        <end position="98"/>
    </location>
</feature>
<feature type="region of interest" description="Disordered" evidence="1">
    <location>
        <begin position="1"/>
        <end position="101"/>
    </location>
</feature>
<keyword evidence="3" id="KW-1185">Reference proteome</keyword>
<dbReference type="KEGG" id="rga:RGR602_PB00172"/>
<evidence type="ECO:0000313" key="3">
    <source>
        <dbReference type="Proteomes" id="UP000031368"/>
    </source>
</evidence>
<dbReference type="Proteomes" id="UP000031368">
    <property type="component" value="Plasmid pRgalR602b"/>
</dbReference>
<dbReference type="AlphaFoldDB" id="A0A0B4XAB0"/>
<evidence type="ECO:0000256" key="1">
    <source>
        <dbReference type="SAM" id="MobiDB-lite"/>
    </source>
</evidence>
<geneLocation type="plasmid" evidence="2 3">
    <name>pRgalR602b</name>
</geneLocation>
<dbReference type="RefSeq" id="WP_040114193.1">
    <property type="nucleotide sequence ID" value="NZ_CP006879.1"/>
</dbReference>
<gene>
    <name evidence="2" type="ORF">RGR602_PB00172</name>
</gene>
<dbReference type="HOGENOM" id="CLU_106261_1_1_5"/>
<proteinExistence type="predicted"/>
<organism evidence="2 3">
    <name type="scientific">Rhizobium gallicum bv. gallicum R602sp</name>
    <dbReference type="NCBI Taxonomy" id="1041138"/>
    <lineage>
        <taxon>Bacteria</taxon>
        <taxon>Pseudomonadati</taxon>
        <taxon>Pseudomonadota</taxon>
        <taxon>Alphaproteobacteria</taxon>
        <taxon>Hyphomicrobiales</taxon>
        <taxon>Rhizobiaceae</taxon>
        <taxon>Rhizobium/Agrobacterium group</taxon>
        <taxon>Rhizobium</taxon>
    </lineage>
</organism>